<organism evidence="1 2">
    <name type="scientific">Candidatus Gottesmanbacteria bacterium CG_4_10_14_0_8_um_filter_37_24</name>
    <dbReference type="NCBI Taxonomy" id="1974574"/>
    <lineage>
        <taxon>Bacteria</taxon>
        <taxon>Candidatus Gottesmaniibacteriota</taxon>
    </lineage>
</organism>
<dbReference type="Proteomes" id="UP000231069">
    <property type="component" value="Unassembled WGS sequence"/>
</dbReference>
<gene>
    <name evidence="1" type="ORF">COY59_05610</name>
</gene>
<proteinExistence type="predicted"/>
<comment type="caution">
    <text evidence="1">The sequence shown here is derived from an EMBL/GenBank/DDBJ whole genome shotgun (WGS) entry which is preliminary data.</text>
</comment>
<evidence type="ECO:0000313" key="1">
    <source>
        <dbReference type="EMBL" id="PIZ02276.1"/>
    </source>
</evidence>
<dbReference type="EMBL" id="PFMK01000095">
    <property type="protein sequence ID" value="PIZ02276.1"/>
    <property type="molecule type" value="Genomic_DNA"/>
</dbReference>
<accession>A0A2M7RPM8</accession>
<name>A0A2M7RPM8_9BACT</name>
<protein>
    <submittedName>
        <fullName evidence="1">Uncharacterized protein</fullName>
    </submittedName>
</protein>
<reference evidence="2" key="1">
    <citation type="submission" date="2017-09" db="EMBL/GenBank/DDBJ databases">
        <title>Depth-based differentiation of microbial function through sediment-hosted aquifers and enrichment of novel symbionts in the deep terrestrial subsurface.</title>
        <authorList>
            <person name="Probst A.J."/>
            <person name="Ladd B."/>
            <person name="Jarett J.K."/>
            <person name="Geller-Mcgrath D.E."/>
            <person name="Sieber C.M.K."/>
            <person name="Emerson J.B."/>
            <person name="Anantharaman K."/>
            <person name="Thomas B.C."/>
            <person name="Malmstrom R."/>
            <person name="Stieglmeier M."/>
            <person name="Klingl A."/>
            <person name="Woyke T."/>
            <person name="Ryan C.M."/>
            <person name="Banfield J.F."/>
        </authorList>
    </citation>
    <scope>NUCLEOTIDE SEQUENCE [LARGE SCALE GENOMIC DNA]</scope>
</reference>
<evidence type="ECO:0000313" key="2">
    <source>
        <dbReference type="Proteomes" id="UP000231069"/>
    </source>
</evidence>
<sequence length="151" mass="17628">MSIKKHHRILKIKFFGRIILALVLSFFVSKFLTDNIFLNYSPTIRQDVAKNIWNKTNYLAGFFNPDKLLSLIPFQKKFSSQIPNEVKNELTSAPKSEIQKGIYVKETNNIKQTEIHYNEIEWEEVNYLRKSGTTETIRIPKGTNPPPPQLF</sequence>
<dbReference type="AlphaFoldDB" id="A0A2M7RPM8"/>